<dbReference type="PROSITE" id="PS50011">
    <property type="entry name" value="PROTEIN_KINASE_DOM"/>
    <property type="match status" value="1"/>
</dbReference>
<dbReference type="FunFam" id="1.10.510.10:FF:001023">
    <property type="entry name" value="Os07g0541700 protein"/>
    <property type="match status" value="1"/>
</dbReference>
<evidence type="ECO:0000256" key="1">
    <source>
        <dbReference type="ARBA" id="ARBA00012513"/>
    </source>
</evidence>
<feature type="binding site" evidence="9">
    <location>
        <position position="63"/>
    </location>
    <ligand>
        <name>ATP</name>
        <dbReference type="ChEBI" id="CHEBI:30616"/>
    </ligand>
</feature>
<dbReference type="STRING" id="200361.A0A453GYS7"/>
<evidence type="ECO:0000256" key="3">
    <source>
        <dbReference type="ARBA" id="ARBA00022679"/>
    </source>
</evidence>
<protein>
    <recommendedName>
        <fullName evidence="1">non-specific serine/threonine protein kinase</fullName>
        <ecNumber evidence="1">2.7.11.1</ecNumber>
    </recommendedName>
</protein>
<dbReference type="Gene3D" id="1.10.510.10">
    <property type="entry name" value="Transferase(Phosphotransferase) domain 1"/>
    <property type="match status" value="1"/>
</dbReference>
<dbReference type="Pfam" id="PF00069">
    <property type="entry name" value="Pkinase"/>
    <property type="match status" value="1"/>
</dbReference>
<reference evidence="12" key="5">
    <citation type="journal article" date="2021" name="G3 (Bethesda)">
        <title>Aegilops tauschii genome assembly Aet v5.0 features greater sequence contiguity and improved annotation.</title>
        <authorList>
            <person name="Wang L."/>
            <person name="Zhu T."/>
            <person name="Rodriguez J.C."/>
            <person name="Deal K.R."/>
            <person name="Dubcovsky J."/>
            <person name="McGuire P.E."/>
            <person name="Lux T."/>
            <person name="Spannagl M."/>
            <person name="Mayer K.F.X."/>
            <person name="Baldrich P."/>
            <person name="Meyers B.C."/>
            <person name="Huo N."/>
            <person name="Gu Y.Q."/>
            <person name="Zhou H."/>
            <person name="Devos K.M."/>
            <person name="Bennetzen J.L."/>
            <person name="Unver T."/>
            <person name="Budak H."/>
            <person name="Gulick P.J."/>
            <person name="Galiba G."/>
            <person name="Kalapos B."/>
            <person name="Nelson D.R."/>
            <person name="Li P."/>
            <person name="You F.M."/>
            <person name="Luo M.C."/>
            <person name="Dvorak J."/>
        </authorList>
    </citation>
    <scope>NUCLEOTIDE SEQUENCE [LARGE SCALE GENOMIC DNA]</scope>
    <source>
        <strain evidence="12">cv. AL8/78</strain>
    </source>
</reference>
<dbReference type="PROSITE" id="PS00108">
    <property type="entry name" value="PROTEIN_KINASE_ST"/>
    <property type="match status" value="1"/>
</dbReference>
<dbReference type="InterPro" id="IPR017441">
    <property type="entry name" value="Protein_kinase_ATP_BS"/>
</dbReference>
<dbReference type="InterPro" id="IPR013783">
    <property type="entry name" value="Ig-like_fold"/>
</dbReference>
<reference evidence="13" key="1">
    <citation type="journal article" date="2014" name="Science">
        <title>Ancient hybridizations among the ancestral genomes of bread wheat.</title>
        <authorList>
            <consortium name="International Wheat Genome Sequencing Consortium,"/>
            <person name="Marcussen T."/>
            <person name="Sandve S.R."/>
            <person name="Heier L."/>
            <person name="Spannagl M."/>
            <person name="Pfeifer M."/>
            <person name="Jakobsen K.S."/>
            <person name="Wulff B.B."/>
            <person name="Steuernagel B."/>
            <person name="Mayer K.F."/>
            <person name="Olsen O.A."/>
        </authorList>
    </citation>
    <scope>NUCLEOTIDE SEQUENCE [LARGE SCALE GENOMIC DNA]</scope>
    <source>
        <strain evidence="13">cv. AL8/78</strain>
    </source>
</reference>
<evidence type="ECO:0000256" key="2">
    <source>
        <dbReference type="ARBA" id="ARBA00022527"/>
    </source>
</evidence>
<evidence type="ECO:0000259" key="10">
    <source>
        <dbReference type="PROSITE" id="PS50011"/>
    </source>
</evidence>
<dbReference type="Pfam" id="PF00635">
    <property type="entry name" value="Motile_Sperm"/>
    <property type="match status" value="3"/>
</dbReference>
<comment type="catalytic activity">
    <reaction evidence="7">
        <text>L-threonyl-[protein] + ATP = O-phospho-L-threonyl-[protein] + ADP + H(+)</text>
        <dbReference type="Rhea" id="RHEA:46608"/>
        <dbReference type="Rhea" id="RHEA-COMP:11060"/>
        <dbReference type="Rhea" id="RHEA-COMP:11605"/>
        <dbReference type="ChEBI" id="CHEBI:15378"/>
        <dbReference type="ChEBI" id="CHEBI:30013"/>
        <dbReference type="ChEBI" id="CHEBI:30616"/>
        <dbReference type="ChEBI" id="CHEBI:61977"/>
        <dbReference type="ChEBI" id="CHEBI:456216"/>
        <dbReference type="EC" id="2.7.11.1"/>
    </reaction>
</comment>
<dbReference type="InterPro" id="IPR008271">
    <property type="entry name" value="Ser/Thr_kinase_AS"/>
</dbReference>
<evidence type="ECO:0000259" key="11">
    <source>
        <dbReference type="PROSITE" id="PS50202"/>
    </source>
</evidence>
<keyword evidence="6 9" id="KW-0067">ATP-binding</keyword>
<keyword evidence="3" id="KW-0808">Transferase</keyword>
<feature type="domain" description="MSP" evidence="11">
    <location>
        <begin position="1533"/>
        <end position="1658"/>
    </location>
</feature>
<dbReference type="SUPFAM" id="SSF56112">
    <property type="entry name" value="Protein kinase-like (PK-like)"/>
    <property type="match status" value="1"/>
</dbReference>
<feature type="domain" description="MSP" evidence="11">
    <location>
        <begin position="1145"/>
        <end position="1266"/>
    </location>
</feature>
<dbReference type="RefSeq" id="XP_073367514.1">
    <property type="nucleotide sequence ID" value="XM_073511413.1"/>
</dbReference>
<evidence type="ECO:0000313" key="13">
    <source>
        <dbReference type="Proteomes" id="UP000015105"/>
    </source>
</evidence>
<dbReference type="PANTHER" id="PTHR45707:SF50">
    <property type="entry name" value="VESICLE-ASSOCIATED PROTEIN 1-1"/>
    <property type="match status" value="1"/>
</dbReference>
<dbReference type="EnsemblPlants" id="AET3Gv21260500.8">
    <property type="protein sequence ID" value="AET3Gv21260500.8"/>
    <property type="gene ID" value="AET3Gv21260500"/>
</dbReference>
<feature type="domain" description="Protein kinase" evidence="10">
    <location>
        <begin position="36"/>
        <end position="309"/>
    </location>
</feature>
<feature type="domain" description="MSP" evidence="11">
    <location>
        <begin position="893"/>
        <end position="1013"/>
    </location>
</feature>
<comment type="catalytic activity">
    <reaction evidence="8">
        <text>L-seryl-[protein] + ATP = O-phospho-L-seryl-[protein] + ADP + H(+)</text>
        <dbReference type="Rhea" id="RHEA:17989"/>
        <dbReference type="Rhea" id="RHEA-COMP:9863"/>
        <dbReference type="Rhea" id="RHEA-COMP:11604"/>
        <dbReference type="ChEBI" id="CHEBI:15378"/>
        <dbReference type="ChEBI" id="CHEBI:29999"/>
        <dbReference type="ChEBI" id="CHEBI:30616"/>
        <dbReference type="ChEBI" id="CHEBI:83421"/>
        <dbReference type="ChEBI" id="CHEBI:456216"/>
        <dbReference type="EC" id="2.7.11.1"/>
    </reaction>
</comment>
<keyword evidence="4 9" id="KW-0547">Nucleotide-binding</keyword>
<dbReference type="RefSeq" id="XP_045089952.1">
    <property type="nucleotide sequence ID" value="XM_045234017.2"/>
</dbReference>
<keyword evidence="13" id="KW-1185">Reference proteome</keyword>
<dbReference type="GO" id="GO:0005524">
    <property type="term" value="F:ATP binding"/>
    <property type="evidence" value="ECO:0007669"/>
    <property type="project" value="UniProtKB-UniRule"/>
</dbReference>
<dbReference type="OMA" id="PQRGIMP"/>
<dbReference type="OrthoDB" id="689463at2759"/>
<dbReference type="RefSeq" id="XP_073367515.1">
    <property type="nucleotide sequence ID" value="XM_073511414.1"/>
</dbReference>
<dbReference type="PROSITE" id="PS00107">
    <property type="entry name" value="PROTEIN_KINASE_ATP"/>
    <property type="match status" value="1"/>
</dbReference>
<reference evidence="12" key="4">
    <citation type="submission" date="2019-03" db="UniProtKB">
        <authorList>
            <consortium name="EnsemblPlants"/>
        </authorList>
    </citation>
    <scope>IDENTIFICATION</scope>
</reference>
<evidence type="ECO:0000256" key="7">
    <source>
        <dbReference type="ARBA" id="ARBA00047899"/>
    </source>
</evidence>
<dbReference type="GO" id="GO:0004674">
    <property type="term" value="F:protein serine/threonine kinase activity"/>
    <property type="evidence" value="ECO:0007669"/>
    <property type="project" value="UniProtKB-KW"/>
</dbReference>
<dbReference type="InterPro" id="IPR008962">
    <property type="entry name" value="PapD-like_sf"/>
</dbReference>
<evidence type="ECO:0000256" key="9">
    <source>
        <dbReference type="PROSITE-ProRule" id="PRU10141"/>
    </source>
</evidence>
<dbReference type="Gene3D" id="2.60.40.10">
    <property type="entry name" value="Immunoglobulins"/>
    <property type="match status" value="8"/>
</dbReference>
<dbReference type="Proteomes" id="UP000015105">
    <property type="component" value="Chromosome 3D"/>
</dbReference>
<dbReference type="Gramene" id="AET3Gv21260500.5">
    <property type="protein sequence ID" value="AET3Gv21260500.5"/>
    <property type="gene ID" value="AET3Gv21260500"/>
</dbReference>
<dbReference type="KEGG" id="ats:109778399"/>
<dbReference type="EnsemblPlants" id="AET3Gv21260500.1">
    <property type="protein sequence ID" value="AET3Gv21260500.1"/>
    <property type="gene ID" value="AET3Gv21260500"/>
</dbReference>
<dbReference type="InterPro" id="IPR000535">
    <property type="entry name" value="MSP_dom"/>
</dbReference>
<keyword evidence="5" id="KW-0418">Kinase</keyword>
<feature type="domain" description="MSP" evidence="11">
    <location>
        <begin position="343"/>
        <end position="460"/>
    </location>
</feature>
<dbReference type="EC" id="2.7.11.1" evidence="1"/>
<dbReference type="InterPro" id="IPR011009">
    <property type="entry name" value="Kinase-like_dom_sf"/>
</dbReference>
<dbReference type="Gene3D" id="3.30.200.20">
    <property type="entry name" value="Phosphorylase Kinase, domain 1"/>
    <property type="match status" value="1"/>
</dbReference>
<dbReference type="FunFam" id="3.30.200.20:FF:000465">
    <property type="entry name" value="Cysteine-rich receptor-like protein kinase 6"/>
    <property type="match status" value="1"/>
</dbReference>
<dbReference type="GeneID" id="109778399"/>
<dbReference type="Gramene" id="AET3Gv21260500.1">
    <property type="protein sequence ID" value="AET3Gv21260500.1"/>
    <property type="gene ID" value="AET3Gv21260500"/>
</dbReference>
<evidence type="ECO:0000256" key="5">
    <source>
        <dbReference type="ARBA" id="ARBA00022777"/>
    </source>
</evidence>
<keyword evidence="2" id="KW-0723">Serine/threonine-protein kinase</keyword>
<evidence type="ECO:0000256" key="6">
    <source>
        <dbReference type="ARBA" id="ARBA00022840"/>
    </source>
</evidence>
<dbReference type="RefSeq" id="XP_073367513.1">
    <property type="nucleotide sequence ID" value="XM_073511412.1"/>
</dbReference>
<dbReference type="SMART" id="SM00220">
    <property type="entry name" value="S_TKc"/>
    <property type="match status" value="1"/>
</dbReference>
<sequence>MDEAIMEHNVLERIFDGSIRPTDLKLSALESITRNFSEERIVGMGGFGTVYKGVLRNGQVAVKRIKNNHTIDEKVFQREVNSLFHVSHKNIVRFLGFCSHTEHKAIENEGSRAYIYAENRERILCFEYINNGSLENYITDELRGLQWDTRYFIIKGICDGLQYLHVEKQIIHMDLKPANILIDHNMVAKITDFGLSRMEENAQTKSTTRVSSPGYTAPEYIDKGKMSVKYDVYSLGIIIIELVTGHRSIPDSNNVRRRWRHRLHKSGKETLFRCQQIEKLIEIGLLCQQDDPYKRPFISDIIRVINELESTDSKISNTNEKSRISNPNESTIGQISPYLEDDMLGIEPLELCFPFELNSQISCSLKLTNETNDFIAFNVETTSPLPYCIQPNKGFVAPRSKFGVNITLQPLDKAPQDKYTGDFIVRSTRVNENLDDITEDIFKREEGKLVDEVNLTITYKAEEPQVDVPLGSPIISDTGILHGPHVSTVLSTEAESKISASSSDEVIQFDPPELCFPLVPDKKVLSSVKIINITDLYVSIAWSSPEENSAMYAVTSSLLIMPPRSTRWLTVTREEKEDAVKDMQFNDQVFVWYTMVAEDIKVSDLDSEDYKEYKKLPVVLTKIKDSCTTSTELIQFDPPELGFPCLNKTSLSSLNMVNITDCYVGFNSWSFMGIDAWYTEPCRGILPPRSTQRMLVQCVPKENEAEEDMQCKKSIFLWNMIVAQGVESSCLIDQLSDEDSKELPVIFNNKISSPFTSASGDKLIRLDHPAGLAFPQNKTGLSSINIVNVTNYYVGFRLFSKPGKDAAVTYHMFTEIGILAPRSDQRLAVARLTNEKETQDTTYNDDKLFIWNSIVSEGIKVSDLDGYISLQIEQSIELPLIFDKITSSTSVEVIKFEPPQVCFPFLPSKRLLSSIKIVNITDYHIGFNTQVDETNVALYITEPPCGILPPGSTRELVVTRVAKEDAPELEDMQCKDKYFVWSCVVTQDVNVSDLIRYMPEKERKELPIVFMETSSNELIQFDPPELSFPLLPNQRVLSSTKIVNITDQYISFRVCTKKSNSARYNANPSEGILPPLSTQVILVTRIAEEKELEGTQCNGKFLVWNGIVTEDAKASDVIDNMSETKCTGFLILLKQQTSSSISEELIQFDPPELHFPILPNKKVLSSIKIVNLTDYNVGFNTYNRPTSVAWYHTEPPRGILPPRSTQKLMVTREEKEDALKYKQLNEKYSVWTGIVSECVKDSELSDCMAEQESKELPIVLDKISSLTSSDELIQLDPAELCMPHWPNKEIKFMVNVVNTTDFYVAFNVYIIRRNAARDKIPAAGELKGILPPRSTKIGRLNWRIDETEEPVEDYFVWSRVVTEGVKSIDITGYMVEEESKQLPFIVNNKASLSTSKELIQFEPPELSLPLMMMPNKPLVFSVNIVNSTDYYVGFDGYNLKTNVAWYFTQPTGGIMPPRSTQRLVVKRVPKKKEELLSECQDDKFLVWSCLVSDGAKAKASDLDLAGYGKYKGSKELPIVYTNKTSSLCTSDELIQFDPPQLPFTFLPNMRVSMLRLLKIVNVTDHIVGFSAWPHEENSASYTIEPDAGILQPQSTQAIKVRRTPRKKDTEDIQCKDRIFVWNGIVTQGVQVSDVGTYWKNEDKELPIVLTKPGESSSR</sequence>
<feature type="domain" description="MSP" evidence="11">
    <location>
        <begin position="1018"/>
        <end position="1151"/>
    </location>
</feature>
<dbReference type="Gramene" id="AET3Gv21260500.8">
    <property type="protein sequence ID" value="AET3Gv21260500.8"/>
    <property type="gene ID" value="AET3Gv21260500"/>
</dbReference>
<dbReference type="PANTHER" id="PTHR45707">
    <property type="entry name" value="C2 CALCIUM/LIPID-BINDING PLANT PHOSPHORIBOSYLTRANSFERASE FAMILY PROTEIN"/>
    <property type="match status" value="1"/>
</dbReference>
<name>A0A453GYS7_AEGTS</name>
<proteinExistence type="predicted"/>
<reference evidence="13" key="2">
    <citation type="journal article" date="2017" name="Nat. Plants">
        <title>The Aegilops tauschii genome reveals multiple impacts of transposons.</title>
        <authorList>
            <person name="Zhao G."/>
            <person name="Zou C."/>
            <person name="Li K."/>
            <person name="Wang K."/>
            <person name="Li T."/>
            <person name="Gao L."/>
            <person name="Zhang X."/>
            <person name="Wang H."/>
            <person name="Yang Z."/>
            <person name="Liu X."/>
            <person name="Jiang W."/>
            <person name="Mao L."/>
            <person name="Kong X."/>
            <person name="Jiao Y."/>
            <person name="Jia J."/>
        </authorList>
    </citation>
    <scope>NUCLEOTIDE SEQUENCE [LARGE SCALE GENOMIC DNA]</scope>
    <source>
        <strain evidence="13">cv. AL8/78</strain>
    </source>
</reference>
<evidence type="ECO:0000313" key="12">
    <source>
        <dbReference type="EnsemblPlants" id="AET3Gv21260500.8"/>
    </source>
</evidence>
<dbReference type="PROSITE" id="PS50202">
    <property type="entry name" value="MSP"/>
    <property type="match status" value="7"/>
</dbReference>
<reference evidence="12" key="3">
    <citation type="journal article" date="2017" name="Nature">
        <title>Genome sequence of the progenitor of the wheat D genome Aegilops tauschii.</title>
        <authorList>
            <person name="Luo M.C."/>
            <person name="Gu Y.Q."/>
            <person name="Puiu D."/>
            <person name="Wang H."/>
            <person name="Twardziok S.O."/>
            <person name="Deal K.R."/>
            <person name="Huo N."/>
            <person name="Zhu T."/>
            <person name="Wang L."/>
            <person name="Wang Y."/>
            <person name="McGuire P.E."/>
            <person name="Liu S."/>
            <person name="Long H."/>
            <person name="Ramasamy R.K."/>
            <person name="Rodriguez J.C."/>
            <person name="Van S.L."/>
            <person name="Yuan L."/>
            <person name="Wang Z."/>
            <person name="Xia Z."/>
            <person name="Xiao L."/>
            <person name="Anderson O.D."/>
            <person name="Ouyang S."/>
            <person name="Liang Y."/>
            <person name="Zimin A.V."/>
            <person name="Pertea G."/>
            <person name="Qi P."/>
            <person name="Bennetzen J.L."/>
            <person name="Dai X."/>
            <person name="Dawson M.W."/>
            <person name="Muller H.G."/>
            <person name="Kugler K."/>
            <person name="Rivarola-Duarte L."/>
            <person name="Spannagl M."/>
            <person name="Mayer K.F.X."/>
            <person name="Lu F.H."/>
            <person name="Bevan M.W."/>
            <person name="Leroy P."/>
            <person name="Li P."/>
            <person name="You F.M."/>
            <person name="Sun Q."/>
            <person name="Liu Z."/>
            <person name="Lyons E."/>
            <person name="Wicker T."/>
            <person name="Salzberg S.L."/>
            <person name="Devos K.M."/>
            <person name="Dvorak J."/>
        </authorList>
    </citation>
    <scope>NUCLEOTIDE SEQUENCE [LARGE SCALE GENOMIC DNA]</scope>
    <source>
        <strain evidence="12">cv. AL8/78</strain>
    </source>
</reference>
<dbReference type="EnsemblPlants" id="AET3Gv21260500.5">
    <property type="protein sequence ID" value="AET3Gv21260500.5"/>
    <property type="gene ID" value="AET3Gv21260500"/>
</dbReference>
<organism evidence="12 13">
    <name type="scientific">Aegilops tauschii subsp. strangulata</name>
    <name type="common">Goatgrass</name>
    <dbReference type="NCBI Taxonomy" id="200361"/>
    <lineage>
        <taxon>Eukaryota</taxon>
        <taxon>Viridiplantae</taxon>
        <taxon>Streptophyta</taxon>
        <taxon>Embryophyta</taxon>
        <taxon>Tracheophyta</taxon>
        <taxon>Spermatophyta</taxon>
        <taxon>Magnoliopsida</taxon>
        <taxon>Liliopsida</taxon>
        <taxon>Poales</taxon>
        <taxon>Poaceae</taxon>
        <taxon>BOP clade</taxon>
        <taxon>Pooideae</taxon>
        <taxon>Triticodae</taxon>
        <taxon>Triticeae</taxon>
        <taxon>Triticinae</taxon>
        <taxon>Aegilops</taxon>
    </lineage>
</organism>
<evidence type="ECO:0000256" key="8">
    <source>
        <dbReference type="ARBA" id="ARBA00048679"/>
    </source>
</evidence>
<accession>A0A453GYS7</accession>
<dbReference type="SUPFAM" id="SSF49354">
    <property type="entry name" value="PapD-like"/>
    <property type="match status" value="8"/>
</dbReference>
<feature type="domain" description="MSP" evidence="11">
    <location>
        <begin position="506"/>
        <end position="621"/>
    </location>
</feature>
<evidence type="ECO:0000256" key="4">
    <source>
        <dbReference type="ARBA" id="ARBA00022741"/>
    </source>
</evidence>
<dbReference type="InterPro" id="IPR000719">
    <property type="entry name" value="Prot_kinase_dom"/>
</dbReference>
<feature type="domain" description="MSP" evidence="11">
    <location>
        <begin position="1398"/>
        <end position="1521"/>
    </location>
</feature>